<protein>
    <submittedName>
        <fullName evidence="6">Nitrogen assimilation regulatory protein NtrC</fullName>
    </submittedName>
</protein>
<accession>A0ABQ0P123</accession>
<evidence type="ECO:0000256" key="4">
    <source>
        <dbReference type="ARBA" id="ARBA00023159"/>
    </source>
</evidence>
<dbReference type="Gene3D" id="3.40.50.300">
    <property type="entry name" value="P-loop containing nucleotide triphosphate hydrolases"/>
    <property type="match status" value="1"/>
</dbReference>
<keyword evidence="2" id="KW-0067">ATP-binding</keyword>
<gene>
    <name evidence="6" type="ORF">AA15669_1846</name>
</gene>
<dbReference type="PRINTS" id="PR01590">
    <property type="entry name" value="HTHFIS"/>
</dbReference>
<evidence type="ECO:0000256" key="1">
    <source>
        <dbReference type="ARBA" id="ARBA00022741"/>
    </source>
</evidence>
<reference evidence="6" key="1">
    <citation type="submission" date="2013-04" db="EMBL/GenBank/DDBJ databases">
        <title>The genome sequencing project of 58 acetic acid bacteria.</title>
        <authorList>
            <person name="Okamoto-Kainuma A."/>
            <person name="Ishikawa M."/>
            <person name="Umino S."/>
            <person name="Koizumi Y."/>
            <person name="Shiwa Y."/>
            <person name="Yoshikawa H."/>
            <person name="Matsutani M."/>
            <person name="Matsushita K."/>
        </authorList>
    </citation>
    <scope>NUCLEOTIDE SEQUENCE</scope>
    <source>
        <strain evidence="6">DSM 15669</strain>
    </source>
</reference>
<dbReference type="PROSITE" id="PS00676">
    <property type="entry name" value="SIGMA54_INTERACT_2"/>
    <property type="match status" value="1"/>
</dbReference>
<feature type="domain" description="Sigma-54 factor interaction" evidence="5">
    <location>
        <begin position="1"/>
        <end position="144"/>
    </location>
</feature>
<evidence type="ECO:0000313" key="6">
    <source>
        <dbReference type="EMBL" id="GBQ08629.1"/>
    </source>
</evidence>
<proteinExistence type="predicted"/>
<organism evidence="6 7">
    <name type="scientific">Saccharibacter floricola DSM 15669</name>
    <dbReference type="NCBI Taxonomy" id="1123227"/>
    <lineage>
        <taxon>Bacteria</taxon>
        <taxon>Pseudomonadati</taxon>
        <taxon>Pseudomonadota</taxon>
        <taxon>Alphaproteobacteria</taxon>
        <taxon>Acetobacterales</taxon>
        <taxon>Acetobacteraceae</taxon>
        <taxon>Saccharibacter</taxon>
    </lineage>
</organism>
<dbReference type="InterPro" id="IPR009057">
    <property type="entry name" value="Homeodomain-like_sf"/>
</dbReference>
<dbReference type="RefSeq" id="WP_018980099.1">
    <property type="nucleotide sequence ID" value="NZ_BAQD01000124.1"/>
</dbReference>
<dbReference type="EMBL" id="BAQD01000124">
    <property type="protein sequence ID" value="GBQ08629.1"/>
    <property type="molecule type" value="Genomic_DNA"/>
</dbReference>
<dbReference type="SUPFAM" id="SSF52540">
    <property type="entry name" value="P-loop containing nucleoside triphosphate hydrolases"/>
    <property type="match status" value="1"/>
</dbReference>
<dbReference type="InterPro" id="IPR002197">
    <property type="entry name" value="HTH_Fis"/>
</dbReference>
<comment type="caution">
    <text evidence="6">The sequence shown here is derived from an EMBL/GenBank/DDBJ whole genome shotgun (WGS) entry which is preliminary data.</text>
</comment>
<dbReference type="PROSITE" id="PS50045">
    <property type="entry name" value="SIGMA54_INTERACT_4"/>
    <property type="match status" value="1"/>
</dbReference>
<evidence type="ECO:0000313" key="7">
    <source>
        <dbReference type="Proteomes" id="UP001062901"/>
    </source>
</evidence>
<keyword evidence="1" id="KW-0547">Nucleotide-binding</keyword>
<name>A0ABQ0P123_9PROT</name>
<dbReference type="PANTHER" id="PTHR32071">
    <property type="entry name" value="TRANSCRIPTIONAL REGULATORY PROTEIN"/>
    <property type="match status" value="1"/>
</dbReference>
<dbReference type="InterPro" id="IPR025943">
    <property type="entry name" value="Sigma_54_int_dom_ATP-bd_2"/>
</dbReference>
<dbReference type="Proteomes" id="UP001062901">
    <property type="component" value="Unassembled WGS sequence"/>
</dbReference>
<evidence type="ECO:0000256" key="3">
    <source>
        <dbReference type="ARBA" id="ARBA00023012"/>
    </source>
</evidence>
<dbReference type="InterPro" id="IPR002078">
    <property type="entry name" value="Sigma_54_int"/>
</dbReference>
<keyword evidence="7" id="KW-1185">Reference proteome</keyword>
<evidence type="ECO:0000259" key="5">
    <source>
        <dbReference type="PROSITE" id="PS50045"/>
    </source>
</evidence>
<dbReference type="Gene3D" id="1.10.10.60">
    <property type="entry name" value="Homeodomain-like"/>
    <property type="match status" value="1"/>
</dbReference>
<evidence type="ECO:0000256" key="2">
    <source>
        <dbReference type="ARBA" id="ARBA00022840"/>
    </source>
</evidence>
<dbReference type="InterPro" id="IPR027417">
    <property type="entry name" value="P-loop_NTPase"/>
</dbReference>
<dbReference type="Pfam" id="PF02954">
    <property type="entry name" value="HTH_8"/>
    <property type="match status" value="1"/>
</dbReference>
<keyword evidence="3" id="KW-0902">Two-component regulatory system</keyword>
<dbReference type="Pfam" id="PF00158">
    <property type="entry name" value="Sigma54_activat"/>
    <property type="match status" value="1"/>
</dbReference>
<dbReference type="SUPFAM" id="SSF46689">
    <property type="entry name" value="Homeodomain-like"/>
    <property type="match status" value="1"/>
</dbReference>
<sequence>MKTLFLYGTSRIERLEVARKLHAHSARARAAFIEAQLTSIPQALRSEYLFGSREVTGWVEQAQGGTLLIDELDCLTTELQKRVADLLLSRDHDVRLMVASRYDHGLLLRDGQLEEPLHHWLEGLTASQRLGPERIKAVRALPDHKGSPGLSSVLEPAMRSYVEAGLEAGGCMLHAQVVGAVEKPLISMVLHHTGGNQLRAASLLGVNRNTLRKRIRDLGISLPKGG</sequence>
<keyword evidence="4" id="KW-0010">Activator</keyword>